<protein>
    <recommendedName>
        <fullName evidence="3">Lipoprotein</fullName>
    </recommendedName>
</protein>
<sequence>MKNLFSVLTLLTLLVFGGCKKEDDVKPIPTGDIDLGVYKNTLDPATGKTTREAVQCTIWMWKTDDRNLDLAASGSEIYLGRILDKNTNKYVSAEYGAIGINMKEKVVTGKYLVYVFINKSDQKGSQAYSYTNVEIKEDKKVSIRKTFSPDINTLQYEEWNTNK</sequence>
<evidence type="ECO:0008006" key="3">
    <source>
        <dbReference type="Google" id="ProtNLM"/>
    </source>
</evidence>
<organism evidence="1 2">
    <name type="scientific">Adhaeribacter pallidiroseus</name>
    <dbReference type="NCBI Taxonomy" id="2072847"/>
    <lineage>
        <taxon>Bacteria</taxon>
        <taxon>Pseudomonadati</taxon>
        <taxon>Bacteroidota</taxon>
        <taxon>Cytophagia</taxon>
        <taxon>Cytophagales</taxon>
        <taxon>Hymenobacteraceae</taxon>
        <taxon>Adhaeribacter</taxon>
    </lineage>
</organism>
<comment type="caution">
    <text evidence="1">The sequence shown here is derived from an EMBL/GenBank/DDBJ whole genome shotgun (WGS) entry which is preliminary data.</text>
</comment>
<keyword evidence="2" id="KW-1185">Reference proteome</keyword>
<dbReference type="Proteomes" id="UP000253919">
    <property type="component" value="Unassembled WGS sequence"/>
</dbReference>
<gene>
    <name evidence="1" type="ORF">AHMF7616_03080</name>
</gene>
<dbReference type="PROSITE" id="PS51257">
    <property type="entry name" value="PROKAR_LIPOPROTEIN"/>
    <property type="match status" value="1"/>
</dbReference>
<evidence type="ECO:0000313" key="2">
    <source>
        <dbReference type="Proteomes" id="UP000253919"/>
    </source>
</evidence>
<proteinExistence type="predicted"/>
<evidence type="ECO:0000313" key="1">
    <source>
        <dbReference type="EMBL" id="RDC64466.1"/>
    </source>
</evidence>
<name>A0A369QMM4_9BACT</name>
<reference evidence="1 2" key="1">
    <citation type="submission" date="2018-04" db="EMBL/GenBank/DDBJ databases">
        <title>Adhaeribacter sp. HMF7616 genome sequencing and assembly.</title>
        <authorList>
            <person name="Kang H."/>
            <person name="Kang J."/>
            <person name="Cha I."/>
            <person name="Kim H."/>
            <person name="Joh K."/>
        </authorList>
    </citation>
    <scope>NUCLEOTIDE SEQUENCE [LARGE SCALE GENOMIC DNA]</scope>
    <source>
        <strain evidence="1 2">HMF7616</strain>
    </source>
</reference>
<dbReference type="EMBL" id="QASA01000001">
    <property type="protein sequence ID" value="RDC64466.1"/>
    <property type="molecule type" value="Genomic_DNA"/>
</dbReference>
<dbReference type="RefSeq" id="WP_115373616.1">
    <property type="nucleotide sequence ID" value="NZ_QASA01000001.1"/>
</dbReference>
<accession>A0A369QMM4</accession>
<dbReference type="AlphaFoldDB" id="A0A369QMM4"/>